<dbReference type="InterPro" id="IPR029132">
    <property type="entry name" value="CBAH/NAAA_C"/>
</dbReference>
<dbReference type="Proteomes" id="UP000823633">
    <property type="component" value="Unassembled WGS sequence"/>
</dbReference>
<gene>
    <name evidence="4" type="ORF">IAC42_06495</name>
</gene>
<evidence type="ECO:0000313" key="5">
    <source>
        <dbReference type="Proteomes" id="UP000823633"/>
    </source>
</evidence>
<evidence type="ECO:0000313" key="4">
    <source>
        <dbReference type="EMBL" id="MBO8443392.1"/>
    </source>
</evidence>
<proteinExistence type="inferred from homology"/>
<dbReference type="PANTHER" id="PTHR35527:SF2">
    <property type="entry name" value="HYDROLASE"/>
    <property type="match status" value="1"/>
</dbReference>
<keyword evidence="2 4" id="KW-0378">Hydrolase</keyword>
<dbReference type="InterPro" id="IPR052193">
    <property type="entry name" value="Peptidase_C59"/>
</dbReference>
<dbReference type="Gene3D" id="3.60.60.10">
    <property type="entry name" value="Penicillin V Acylase, Chain A"/>
    <property type="match status" value="1"/>
</dbReference>
<dbReference type="AlphaFoldDB" id="A0A9D9E9X5"/>
<reference evidence="4" key="1">
    <citation type="submission" date="2020-10" db="EMBL/GenBank/DDBJ databases">
        <authorList>
            <person name="Gilroy R."/>
        </authorList>
    </citation>
    <scope>NUCLEOTIDE SEQUENCE</scope>
    <source>
        <strain evidence="4">11167</strain>
    </source>
</reference>
<dbReference type="PANTHER" id="PTHR35527">
    <property type="entry name" value="CHOLOYLGLYCINE HYDROLASE"/>
    <property type="match status" value="1"/>
</dbReference>
<accession>A0A9D9E9X5</accession>
<feature type="domain" description="Choloylglycine hydrolase/NAAA C-terminal" evidence="3">
    <location>
        <begin position="6"/>
        <end position="314"/>
    </location>
</feature>
<dbReference type="EMBL" id="JADIMU010000042">
    <property type="protein sequence ID" value="MBO8443392.1"/>
    <property type="molecule type" value="Genomic_DNA"/>
</dbReference>
<evidence type="ECO:0000256" key="2">
    <source>
        <dbReference type="ARBA" id="ARBA00022801"/>
    </source>
</evidence>
<name>A0A9D9E9X5_9SPIR</name>
<protein>
    <submittedName>
        <fullName evidence="4">Linear amide C-N hydrolase</fullName>
    </submittedName>
</protein>
<evidence type="ECO:0000256" key="1">
    <source>
        <dbReference type="ARBA" id="ARBA00006625"/>
    </source>
</evidence>
<reference evidence="4" key="2">
    <citation type="journal article" date="2021" name="PeerJ">
        <title>Extensive microbial diversity within the chicken gut microbiome revealed by metagenomics and culture.</title>
        <authorList>
            <person name="Gilroy R."/>
            <person name="Ravi A."/>
            <person name="Getino M."/>
            <person name="Pursley I."/>
            <person name="Horton D.L."/>
            <person name="Alikhan N.F."/>
            <person name="Baker D."/>
            <person name="Gharbi K."/>
            <person name="Hall N."/>
            <person name="Watson M."/>
            <person name="Adriaenssens E.M."/>
            <person name="Foster-Nyarko E."/>
            <person name="Jarju S."/>
            <person name="Secka A."/>
            <person name="Antonio M."/>
            <person name="Oren A."/>
            <person name="Chaudhuri R.R."/>
            <person name="La Ragione R."/>
            <person name="Hildebrand F."/>
            <person name="Pallen M.J."/>
        </authorList>
    </citation>
    <scope>NUCLEOTIDE SEQUENCE</scope>
    <source>
        <strain evidence="4">11167</strain>
    </source>
</reference>
<dbReference type="Pfam" id="PF02275">
    <property type="entry name" value="CBAH"/>
    <property type="match status" value="1"/>
</dbReference>
<dbReference type="SUPFAM" id="SSF56235">
    <property type="entry name" value="N-terminal nucleophile aminohydrolases (Ntn hydrolases)"/>
    <property type="match status" value="1"/>
</dbReference>
<organism evidence="4 5">
    <name type="scientific">Candidatus Aphodenecus pullistercoris</name>
    <dbReference type="NCBI Taxonomy" id="2840669"/>
    <lineage>
        <taxon>Bacteria</taxon>
        <taxon>Pseudomonadati</taxon>
        <taxon>Spirochaetota</taxon>
        <taxon>Spirochaetia</taxon>
        <taxon>Spirochaetales</taxon>
        <taxon>Candidatus Aphodenecus</taxon>
    </lineage>
</organism>
<evidence type="ECO:0000259" key="3">
    <source>
        <dbReference type="Pfam" id="PF02275"/>
    </source>
</evidence>
<dbReference type="GO" id="GO:0016787">
    <property type="term" value="F:hydrolase activity"/>
    <property type="evidence" value="ECO:0007669"/>
    <property type="project" value="UniProtKB-KW"/>
</dbReference>
<sequence length="340" mass="36768">MSIPACSGFSYTSADGKHFLGRTYDMFGTLDANRITVLAPGYELALSPSGNGGSVRLSNGLVGNAIQGPSFHIFTDAVNGHGLMATLQNFPLCAHYDTQKGEGHTDVHPAFFIPYILGRCASVSEVVEEVARINLTAEPIFSSPMSVHYLVSDGTGEAIIVEPDEGGISVFRNTIGVMTNAPGYQWQCANLRNYVAVSNVHTPPRQLLGQTIAPFGQGTGGSFGLPGSYSSPDRFVRLAFAKDFAVEVPGELETVSRMYDIFSTVHVPAGMLRSSADSQDYEATLCTSVMCAESRTYYFSPAEDRRISAYRLDRALEAMPEGTFVSCYDIPDREDVDYVV</sequence>
<comment type="caution">
    <text evidence="4">The sequence shown here is derived from an EMBL/GenBank/DDBJ whole genome shotgun (WGS) entry which is preliminary data.</text>
</comment>
<dbReference type="InterPro" id="IPR029055">
    <property type="entry name" value="Ntn_hydrolases_N"/>
</dbReference>
<comment type="similarity">
    <text evidence="1">Belongs to the peptidase C59 family.</text>
</comment>